<proteinExistence type="predicted"/>
<dbReference type="EMBL" id="JAMPKM010000015">
    <property type="protein sequence ID" value="MEP0819614.1"/>
    <property type="molecule type" value="Genomic_DNA"/>
</dbReference>
<reference evidence="1 2" key="1">
    <citation type="submission" date="2022-04" db="EMBL/GenBank/DDBJ databases">
        <title>Positive selection, recombination, and allopatry shape intraspecific diversity of widespread and dominant cyanobacteria.</title>
        <authorList>
            <person name="Wei J."/>
            <person name="Shu W."/>
            <person name="Hu C."/>
        </authorList>
    </citation>
    <scope>NUCLEOTIDE SEQUENCE [LARGE SCALE GENOMIC DNA]</scope>
    <source>
        <strain evidence="1 2">GB2-A4</strain>
    </source>
</reference>
<dbReference type="RefSeq" id="WP_190440669.1">
    <property type="nucleotide sequence ID" value="NZ_JAMPKM010000015.1"/>
</dbReference>
<comment type="caution">
    <text evidence="1">The sequence shown here is derived from an EMBL/GenBank/DDBJ whole genome shotgun (WGS) entry which is preliminary data.</text>
</comment>
<dbReference type="Proteomes" id="UP001464891">
    <property type="component" value="Unassembled WGS sequence"/>
</dbReference>
<keyword evidence="2" id="KW-1185">Reference proteome</keyword>
<protein>
    <submittedName>
        <fullName evidence="1">Uncharacterized protein</fullName>
    </submittedName>
</protein>
<evidence type="ECO:0000313" key="1">
    <source>
        <dbReference type="EMBL" id="MEP0819614.1"/>
    </source>
</evidence>
<evidence type="ECO:0000313" key="2">
    <source>
        <dbReference type="Proteomes" id="UP001464891"/>
    </source>
</evidence>
<sequence length="139" mass="15761">MLINADEILDLIAEVGTELQLCVAATTELINVEYGIPEERSLACRPVRGYVIPDRFGEMQLAAQDETRSGGFIAYVSATDFSRSELSEHSYLSYQSRLYELEYLQGIEHRGTVMLHKLRIRLPRSTPSVHQPDSIIQFN</sequence>
<name>A0ABV0JCU2_9CYAN</name>
<organism evidence="1 2">
    <name type="scientific">Trichocoleus desertorum GB2-A4</name>
    <dbReference type="NCBI Taxonomy" id="2933944"/>
    <lineage>
        <taxon>Bacteria</taxon>
        <taxon>Bacillati</taxon>
        <taxon>Cyanobacteriota</taxon>
        <taxon>Cyanophyceae</taxon>
        <taxon>Leptolyngbyales</taxon>
        <taxon>Trichocoleusaceae</taxon>
        <taxon>Trichocoleus</taxon>
    </lineage>
</organism>
<accession>A0ABV0JCU2</accession>
<gene>
    <name evidence="1" type="ORF">NC998_21170</name>
</gene>